<evidence type="ECO:0000313" key="1">
    <source>
        <dbReference type="EMBL" id="KAJ3500848.1"/>
    </source>
</evidence>
<comment type="caution">
    <text evidence="1">The sequence shown here is derived from an EMBL/GenBank/DDBJ whole genome shotgun (WGS) entry which is preliminary data.</text>
</comment>
<reference evidence="1" key="1">
    <citation type="submission" date="2022-08" db="EMBL/GenBank/DDBJ databases">
        <title>Genome Sequence of Fusarium decemcellulare.</title>
        <authorList>
            <person name="Buettner E."/>
        </authorList>
    </citation>
    <scope>NUCLEOTIDE SEQUENCE</scope>
    <source>
        <strain evidence="1">Babe19</strain>
    </source>
</reference>
<keyword evidence="2" id="KW-1185">Reference proteome</keyword>
<dbReference type="Proteomes" id="UP001148629">
    <property type="component" value="Unassembled WGS sequence"/>
</dbReference>
<gene>
    <name evidence="1" type="ORF">NM208_g17058</name>
</gene>
<proteinExistence type="predicted"/>
<evidence type="ECO:0000313" key="2">
    <source>
        <dbReference type="Proteomes" id="UP001148629"/>
    </source>
</evidence>
<sequence>MESYAQGPKAVIEQAFDRLGKIIFGLALLAREAPSKDIEDTTFAIANAAIQIKEIQSSILPIAEEARSQRRVAKASLWGGIGRSYPRWSPDRRVVDEFIERYQVQEIAKDPSLCNANWVAAPRDLYARDKRRGPDDLLFATRPRAQFQSQFARECERLVYQKAGERVSGGRIGVPPGAPAAVRW</sequence>
<dbReference type="EMBL" id="JANRMS010005787">
    <property type="protein sequence ID" value="KAJ3500848.1"/>
    <property type="molecule type" value="Genomic_DNA"/>
</dbReference>
<accession>A0ACC1R8H4</accession>
<protein>
    <submittedName>
        <fullName evidence="1">Uncharacterized protein</fullName>
    </submittedName>
</protein>
<organism evidence="1 2">
    <name type="scientific">Fusarium decemcellulare</name>
    <dbReference type="NCBI Taxonomy" id="57161"/>
    <lineage>
        <taxon>Eukaryota</taxon>
        <taxon>Fungi</taxon>
        <taxon>Dikarya</taxon>
        <taxon>Ascomycota</taxon>
        <taxon>Pezizomycotina</taxon>
        <taxon>Sordariomycetes</taxon>
        <taxon>Hypocreomycetidae</taxon>
        <taxon>Hypocreales</taxon>
        <taxon>Nectriaceae</taxon>
        <taxon>Fusarium</taxon>
        <taxon>Fusarium decemcellulare species complex</taxon>
    </lineage>
</organism>
<name>A0ACC1R8H4_9HYPO</name>